<dbReference type="OrthoDB" id="4191894at2"/>
<organism evidence="1 2">
    <name type="scientific">Amycolatopsis rhizosphaerae</name>
    <dbReference type="NCBI Taxonomy" id="2053003"/>
    <lineage>
        <taxon>Bacteria</taxon>
        <taxon>Bacillati</taxon>
        <taxon>Actinomycetota</taxon>
        <taxon>Actinomycetes</taxon>
        <taxon>Pseudonocardiales</taxon>
        <taxon>Pseudonocardiaceae</taxon>
        <taxon>Amycolatopsis</taxon>
    </lineage>
</organism>
<gene>
    <name evidence="1" type="ORF">FNH05_16960</name>
</gene>
<dbReference type="RefSeq" id="WP_144589337.1">
    <property type="nucleotide sequence ID" value="NZ_VJWX01000154.1"/>
</dbReference>
<sequence>MTRTEQEYRELRRLPRDERRGWVHTTFPGGAPPQWWFAMVESAELGVSPLRAFSADQCRENFDFAVSLLELALDERGMTPCHCAYWMVRLAAMALRYRTPIAGLPESVTPDGAARLALSRIPLSREEVLMVAGRRRNDLRQGKDRFYQSGDDLSSLRIQVSDEVRLLQETGRVLHSLEWIADRVVDDWLFGEVRSWLGLRSELEM</sequence>
<protein>
    <submittedName>
        <fullName evidence="1">Uncharacterized protein</fullName>
    </submittedName>
</protein>
<keyword evidence="2" id="KW-1185">Reference proteome</keyword>
<reference evidence="1 2" key="1">
    <citation type="submission" date="2019-07" db="EMBL/GenBank/DDBJ databases">
        <authorList>
            <person name="Duangmal K."/>
            <person name="Teo W.F.A."/>
        </authorList>
    </citation>
    <scope>NUCLEOTIDE SEQUENCE [LARGE SCALE GENOMIC DNA]</scope>
    <source>
        <strain evidence="1 2">TBRC 6029</strain>
    </source>
</reference>
<comment type="caution">
    <text evidence="1">The sequence shown here is derived from an EMBL/GenBank/DDBJ whole genome shotgun (WGS) entry which is preliminary data.</text>
</comment>
<dbReference type="AlphaFoldDB" id="A0A558CL18"/>
<dbReference type="EMBL" id="VJWX01000154">
    <property type="protein sequence ID" value="TVT49444.1"/>
    <property type="molecule type" value="Genomic_DNA"/>
</dbReference>
<accession>A0A558CL18</accession>
<dbReference type="Proteomes" id="UP000320011">
    <property type="component" value="Unassembled WGS sequence"/>
</dbReference>
<name>A0A558CL18_9PSEU</name>
<evidence type="ECO:0000313" key="1">
    <source>
        <dbReference type="EMBL" id="TVT49444.1"/>
    </source>
</evidence>
<proteinExistence type="predicted"/>
<evidence type="ECO:0000313" key="2">
    <source>
        <dbReference type="Proteomes" id="UP000320011"/>
    </source>
</evidence>
<reference evidence="1 2" key="2">
    <citation type="submission" date="2019-08" db="EMBL/GenBank/DDBJ databases">
        <title>Amycolatopsis acidicola sp. nov., isolated from peat swamp forest soil.</title>
        <authorList>
            <person name="Srisuk N."/>
        </authorList>
    </citation>
    <scope>NUCLEOTIDE SEQUENCE [LARGE SCALE GENOMIC DNA]</scope>
    <source>
        <strain evidence="1 2">TBRC 6029</strain>
    </source>
</reference>